<reference evidence="2" key="1">
    <citation type="submission" date="2016-10" db="EMBL/GenBank/DDBJ databases">
        <authorList>
            <person name="Varghese N."/>
            <person name="Submissions S."/>
        </authorList>
    </citation>
    <scope>NUCLEOTIDE SEQUENCE [LARGE SCALE GENOMIC DNA]</scope>
    <source>
        <strain evidence="2">Nm69</strain>
    </source>
</reference>
<evidence type="ECO:0000313" key="2">
    <source>
        <dbReference type="Proteomes" id="UP000199533"/>
    </source>
</evidence>
<dbReference type="AlphaFoldDB" id="A0A1I3X9A5"/>
<dbReference type="InterPro" id="IPR029063">
    <property type="entry name" value="SAM-dependent_MTases_sf"/>
</dbReference>
<dbReference type="Proteomes" id="UP000199533">
    <property type="component" value="Unassembled WGS sequence"/>
</dbReference>
<organism evidence="1 2">
    <name type="scientific">Nitrosomonas aestuarii</name>
    <dbReference type="NCBI Taxonomy" id="52441"/>
    <lineage>
        <taxon>Bacteria</taxon>
        <taxon>Pseudomonadati</taxon>
        <taxon>Pseudomonadota</taxon>
        <taxon>Betaproteobacteria</taxon>
        <taxon>Nitrosomonadales</taxon>
        <taxon>Nitrosomonadaceae</taxon>
        <taxon>Nitrosomonas</taxon>
    </lineage>
</organism>
<protein>
    <recommendedName>
        <fullName evidence="3">Methyltransferase domain-containing protein</fullName>
    </recommendedName>
</protein>
<accession>A0A1I3X9A5</accession>
<dbReference type="RefSeq" id="WP_090696465.1">
    <property type="nucleotide sequence ID" value="NZ_FOSP01000001.1"/>
</dbReference>
<evidence type="ECO:0008006" key="3">
    <source>
        <dbReference type="Google" id="ProtNLM"/>
    </source>
</evidence>
<dbReference type="STRING" id="52441.SAMN05216302_1001183"/>
<gene>
    <name evidence="1" type="ORF">SAMN05216302_1001183</name>
</gene>
<name>A0A1I3X9A5_9PROT</name>
<dbReference type="Gene3D" id="3.40.50.150">
    <property type="entry name" value="Vaccinia Virus protein VP39"/>
    <property type="match status" value="1"/>
</dbReference>
<dbReference type="SUPFAM" id="SSF53335">
    <property type="entry name" value="S-adenosyl-L-methionine-dependent methyltransferases"/>
    <property type="match status" value="1"/>
</dbReference>
<proteinExistence type="predicted"/>
<dbReference type="EMBL" id="FOSP01000001">
    <property type="protein sequence ID" value="SFK16175.1"/>
    <property type="molecule type" value="Genomic_DNA"/>
</dbReference>
<evidence type="ECO:0000313" key="1">
    <source>
        <dbReference type="EMBL" id="SFK16175.1"/>
    </source>
</evidence>
<keyword evidence="2" id="KW-1185">Reference proteome</keyword>
<sequence length="328" mass="37499">MVRPDYDQFTCNLCGNASGVSHDFHREGGACSHCGSNMRYRALMRALSQHLYDKPLPLSAFIPDKNFKVMGLSDASLYADKLATLYDYTNFFYHTEPFLDICNIENMISGSYDLLITSDVFEHVPPPRHIAFVNSWHLLKPGGLLLLTVPYTLLPKTVEHFPSLHHFGFVNDGTDILLVNRREDQTIEVFDKLIWHGGEGSTLEMRVYSETDLIQIISAAGFKEIKIWNEDFPENGILQSHQGGSFVITATKDDNSAPIEITHNDPYRENIYPEDMCINHFLVHRPTRVSGTRAERAIELWNTNTPQHKTALPVFTRIWLYIRRKLNG</sequence>
<dbReference type="OrthoDB" id="932345at2"/>